<dbReference type="Proteomes" id="UP000039865">
    <property type="component" value="Unassembled WGS sequence"/>
</dbReference>
<keyword evidence="2" id="KW-1185">Reference proteome</keyword>
<organism evidence="1 2">
    <name type="scientific">Stylonychia lemnae</name>
    <name type="common">Ciliate</name>
    <dbReference type="NCBI Taxonomy" id="5949"/>
    <lineage>
        <taxon>Eukaryota</taxon>
        <taxon>Sar</taxon>
        <taxon>Alveolata</taxon>
        <taxon>Ciliophora</taxon>
        <taxon>Intramacronucleata</taxon>
        <taxon>Spirotrichea</taxon>
        <taxon>Stichotrichia</taxon>
        <taxon>Sporadotrichida</taxon>
        <taxon>Oxytrichidae</taxon>
        <taxon>Stylonychinae</taxon>
        <taxon>Stylonychia</taxon>
    </lineage>
</organism>
<gene>
    <name evidence="1" type="primary">Contig7513.g8023</name>
    <name evidence="1" type="ORF">STYLEM_1698</name>
</gene>
<accession>A0A077ZT49</accession>
<protein>
    <submittedName>
        <fullName evidence="1">Uncharacterized protein</fullName>
    </submittedName>
</protein>
<name>A0A077ZT49_STYLE</name>
<evidence type="ECO:0000313" key="1">
    <source>
        <dbReference type="EMBL" id="CDW72734.1"/>
    </source>
</evidence>
<evidence type="ECO:0000313" key="2">
    <source>
        <dbReference type="Proteomes" id="UP000039865"/>
    </source>
</evidence>
<proteinExistence type="predicted"/>
<dbReference type="InParanoid" id="A0A077ZT49"/>
<dbReference type="AlphaFoldDB" id="A0A077ZT49"/>
<reference evidence="1 2" key="1">
    <citation type="submission" date="2014-06" db="EMBL/GenBank/DDBJ databases">
        <authorList>
            <person name="Swart Estienne"/>
        </authorList>
    </citation>
    <scope>NUCLEOTIDE SEQUENCE [LARGE SCALE GENOMIC DNA]</scope>
    <source>
        <strain evidence="1 2">130c</strain>
    </source>
</reference>
<sequence length="96" mass="11093">MARTAAPKSQEKDQVMVIKGKVKHTKLVVVQSCRHGRINATFSSVTSRKIIVSETKEIQNREKSTLIRRSILQRKIKLALSHEVMLNKFFQKIMIF</sequence>
<dbReference type="EMBL" id="CCKQ01001624">
    <property type="protein sequence ID" value="CDW72734.1"/>
    <property type="molecule type" value="Genomic_DNA"/>
</dbReference>